<dbReference type="InterPro" id="IPR001867">
    <property type="entry name" value="OmpR/PhoB-type_DNA-bd"/>
</dbReference>
<keyword evidence="4" id="KW-0804">Transcription</keyword>
<name>A0ABW8AJ74_9ACTN</name>
<evidence type="ECO:0000256" key="3">
    <source>
        <dbReference type="ARBA" id="ARBA00023125"/>
    </source>
</evidence>
<protein>
    <submittedName>
        <fullName evidence="7">BTAD domain-containing putative transcriptional regulator</fullName>
    </submittedName>
</protein>
<evidence type="ECO:0000259" key="6">
    <source>
        <dbReference type="SMART" id="SM01043"/>
    </source>
</evidence>
<dbReference type="EMBL" id="JBITLV010000001">
    <property type="protein sequence ID" value="MFI7586411.1"/>
    <property type="molecule type" value="Genomic_DNA"/>
</dbReference>
<dbReference type="SMART" id="SM01043">
    <property type="entry name" value="BTAD"/>
    <property type="match status" value="1"/>
</dbReference>
<dbReference type="SUPFAM" id="SSF48452">
    <property type="entry name" value="TPR-like"/>
    <property type="match status" value="1"/>
</dbReference>
<dbReference type="InterPro" id="IPR036388">
    <property type="entry name" value="WH-like_DNA-bd_sf"/>
</dbReference>
<keyword evidence="3" id="KW-0238">DNA-binding</keyword>
<comment type="similarity">
    <text evidence="1">Belongs to the AfsR/DnrI/RedD regulatory family.</text>
</comment>
<sequence length="742" mass="78405">MSDVMDVLDITATPARVPAAAVRLFGVPRIDPGGEITGRRAQLCLAKLASPPGRIVPRDRLADVIWEDRLPKSWQAALRNVIAEVRAACTAAGLGPAAVESAGTGYRLSLPTGVGVDVEELTAAATRAEDAVRAGDPTTAAASGVHLGAATRDVPLAGLDGDWVERTRRATVEAVTRLALAVGEASLALDDVRRAEELGRLLVRLAPLREDGYRLQMRALLESGNRAEALRVYEACRALLAEELGTAPSESTRALMTSLLSDEHETPRAPAALTPAATGGGWRRALRYGLAAARTSWEARVYEDTAAMARRALDVLAAAGDPDPAGRRDLQILYGGALRVLGDPAGTELLHRVWEEARETGDPDRMADAALAFSEEATGSDESHLDDDLVGLFQETYDAVWPGEMQRRTRLLGHIAVGRTWLADGFGGRRAARNALVLARSAEDPALLMSVLTTARRTLTGAGLPLEQAGLEDELEGLAERFDDPSALTRVALWRFLTRMESGDGAGLEGLLETAAEHASGLRSARVQHQLAYSRAAVAVLHGDLAAAEALTEEATASGHALGLPTFFVEGIRLVLLATVREHQGRLSELAPALTPFDSPALPEHHAVAARAELARVLTEGAGGTDLQQAAQAVDGYLDLYTRSGPTMVNPVAQAAGLAGTVARLGEEARARRLYDLLSAHAGTGAVYTHLARPVDHALGLLAGALGDNALAADHFATGARFARRLGAPLWVERCERDAAAL</sequence>
<feature type="domain" description="Bacterial transcriptional activator" evidence="6">
    <location>
        <begin position="116"/>
        <end position="260"/>
    </location>
</feature>
<dbReference type="Pfam" id="PF03704">
    <property type="entry name" value="BTAD"/>
    <property type="match status" value="1"/>
</dbReference>
<evidence type="ECO:0000256" key="2">
    <source>
        <dbReference type="ARBA" id="ARBA00023015"/>
    </source>
</evidence>
<accession>A0ABW8AJ74</accession>
<reference evidence="7 8" key="1">
    <citation type="submission" date="2024-10" db="EMBL/GenBank/DDBJ databases">
        <title>The Natural Products Discovery Center: Release of the First 8490 Sequenced Strains for Exploring Actinobacteria Biosynthetic Diversity.</title>
        <authorList>
            <person name="Kalkreuter E."/>
            <person name="Kautsar S.A."/>
            <person name="Yang D."/>
            <person name="Bader C.D."/>
            <person name="Teijaro C.N."/>
            <person name="Fluegel L."/>
            <person name="Davis C.M."/>
            <person name="Simpson J.R."/>
            <person name="Lauterbach L."/>
            <person name="Steele A.D."/>
            <person name="Gui C."/>
            <person name="Meng S."/>
            <person name="Li G."/>
            <person name="Viehrig K."/>
            <person name="Ye F."/>
            <person name="Su P."/>
            <person name="Kiefer A.F."/>
            <person name="Nichols A."/>
            <person name="Cepeda A.J."/>
            <person name="Yan W."/>
            <person name="Fan B."/>
            <person name="Jiang Y."/>
            <person name="Adhikari A."/>
            <person name="Zheng C.-J."/>
            <person name="Schuster L."/>
            <person name="Cowan T.M."/>
            <person name="Smanski M.J."/>
            <person name="Chevrette M.G."/>
            <person name="De Carvalho L.P.S."/>
            <person name="Shen B."/>
        </authorList>
    </citation>
    <scope>NUCLEOTIDE SEQUENCE [LARGE SCALE GENOMIC DNA]</scope>
    <source>
        <strain evidence="7 8">NPDC049639</strain>
    </source>
</reference>
<dbReference type="InterPro" id="IPR051677">
    <property type="entry name" value="AfsR-DnrI-RedD_regulator"/>
</dbReference>
<evidence type="ECO:0000256" key="4">
    <source>
        <dbReference type="ARBA" id="ARBA00023163"/>
    </source>
</evidence>
<feature type="domain" description="OmpR/PhoB-type" evidence="5">
    <location>
        <begin position="33"/>
        <end position="108"/>
    </location>
</feature>
<evidence type="ECO:0000256" key="1">
    <source>
        <dbReference type="ARBA" id="ARBA00005820"/>
    </source>
</evidence>
<dbReference type="SMART" id="SM00862">
    <property type="entry name" value="Trans_reg_C"/>
    <property type="match status" value="1"/>
</dbReference>
<dbReference type="PANTHER" id="PTHR35807">
    <property type="entry name" value="TRANSCRIPTIONAL REGULATOR REDD-RELATED"/>
    <property type="match status" value="1"/>
</dbReference>
<gene>
    <name evidence="7" type="ORF">ACIB24_04990</name>
</gene>
<dbReference type="Gene3D" id="1.10.10.10">
    <property type="entry name" value="Winged helix-like DNA-binding domain superfamily/Winged helix DNA-binding domain"/>
    <property type="match status" value="1"/>
</dbReference>
<dbReference type="SUPFAM" id="SSF46894">
    <property type="entry name" value="C-terminal effector domain of the bipartite response regulators"/>
    <property type="match status" value="1"/>
</dbReference>
<keyword evidence="8" id="KW-1185">Reference proteome</keyword>
<dbReference type="InterPro" id="IPR016032">
    <property type="entry name" value="Sig_transdc_resp-reg_C-effctor"/>
</dbReference>
<dbReference type="Proteomes" id="UP001612915">
    <property type="component" value="Unassembled WGS sequence"/>
</dbReference>
<comment type="caution">
    <text evidence="7">The sequence shown here is derived from an EMBL/GenBank/DDBJ whole genome shotgun (WGS) entry which is preliminary data.</text>
</comment>
<evidence type="ECO:0000259" key="5">
    <source>
        <dbReference type="SMART" id="SM00862"/>
    </source>
</evidence>
<evidence type="ECO:0000313" key="8">
    <source>
        <dbReference type="Proteomes" id="UP001612915"/>
    </source>
</evidence>
<organism evidence="7 8">
    <name type="scientific">Spongisporangium articulatum</name>
    <dbReference type="NCBI Taxonomy" id="3362603"/>
    <lineage>
        <taxon>Bacteria</taxon>
        <taxon>Bacillati</taxon>
        <taxon>Actinomycetota</taxon>
        <taxon>Actinomycetes</taxon>
        <taxon>Kineosporiales</taxon>
        <taxon>Kineosporiaceae</taxon>
        <taxon>Spongisporangium</taxon>
    </lineage>
</organism>
<dbReference type="RefSeq" id="WP_398276004.1">
    <property type="nucleotide sequence ID" value="NZ_JBITLV010000001.1"/>
</dbReference>
<evidence type="ECO:0000313" key="7">
    <source>
        <dbReference type="EMBL" id="MFI7586411.1"/>
    </source>
</evidence>
<keyword evidence="2" id="KW-0805">Transcription regulation</keyword>
<dbReference type="Gene3D" id="1.25.40.10">
    <property type="entry name" value="Tetratricopeptide repeat domain"/>
    <property type="match status" value="1"/>
</dbReference>
<dbReference type="InterPro" id="IPR011990">
    <property type="entry name" value="TPR-like_helical_dom_sf"/>
</dbReference>
<dbReference type="PANTHER" id="PTHR35807:SF1">
    <property type="entry name" value="TRANSCRIPTIONAL REGULATOR REDD"/>
    <property type="match status" value="1"/>
</dbReference>
<proteinExistence type="inferred from homology"/>
<dbReference type="InterPro" id="IPR005158">
    <property type="entry name" value="BTAD"/>
</dbReference>